<evidence type="ECO:0000256" key="3">
    <source>
        <dbReference type="ARBA" id="ARBA00022473"/>
    </source>
</evidence>
<evidence type="ECO:0000256" key="2">
    <source>
        <dbReference type="ARBA" id="ARBA00005733"/>
    </source>
</evidence>
<keyword evidence="8" id="KW-0804">Transcription</keyword>
<evidence type="ECO:0000256" key="6">
    <source>
        <dbReference type="ARBA" id="ARBA00023125"/>
    </source>
</evidence>
<dbReference type="PROSITE" id="PS00027">
    <property type="entry name" value="HOMEOBOX_1"/>
    <property type="match status" value="1"/>
</dbReference>
<dbReference type="FunFam" id="1.10.10.60:FF:000307">
    <property type="entry name" value="Eyegone, isoform A"/>
    <property type="match status" value="1"/>
</dbReference>
<feature type="compositionally biased region" description="Polar residues" evidence="12">
    <location>
        <begin position="256"/>
        <end position="271"/>
    </location>
</feature>
<dbReference type="InterPro" id="IPR009057">
    <property type="entry name" value="Homeodomain-like_sf"/>
</dbReference>
<feature type="DNA-binding region" description="Homeobox" evidence="10">
    <location>
        <begin position="182"/>
        <end position="241"/>
    </location>
</feature>
<comment type="similarity">
    <text evidence="2">Belongs to the paired homeobox family.</text>
</comment>
<evidence type="ECO:0000256" key="4">
    <source>
        <dbReference type="ARBA" id="ARBA00022724"/>
    </source>
</evidence>
<dbReference type="PROSITE" id="PS50071">
    <property type="entry name" value="HOMEOBOX_2"/>
    <property type="match status" value="1"/>
</dbReference>
<feature type="region of interest" description="Disordered" evidence="12">
    <location>
        <begin position="249"/>
        <end position="287"/>
    </location>
</feature>
<dbReference type="PANTHER" id="PTHR45636">
    <property type="entry name" value="PAIRED BOX PROTEIN PAX-6-RELATED-RELATED"/>
    <property type="match status" value="1"/>
</dbReference>
<evidence type="ECO:0008006" key="17">
    <source>
        <dbReference type="Google" id="ProtNLM"/>
    </source>
</evidence>
<gene>
    <name evidence="15" type="ORF">TCAL_14649</name>
</gene>
<dbReference type="SMART" id="SM00389">
    <property type="entry name" value="HOX"/>
    <property type="match status" value="1"/>
</dbReference>
<evidence type="ECO:0000259" key="13">
    <source>
        <dbReference type="PROSITE" id="PS50071"/>
    </source>
</evidence>
<accession>A0A553P8E5</accession>
<feature type="region of interest" description="Disordered" evidence="12">
    <location>
        <begin position="1"/>
        <end position="30"/>
    </location>
</feature>
<evidence type="ECO:0000313" key="16">
    <source>
        <dbReference type="Proteomes" id="UP000318571"/>
    </source>
</evidence>
<dbReference type="GO" id="GO:0000981">
    <property type="term" value="F:DNA-binding transcription factor activity, RNA polymerase II-specific"/>
    <property type="evidence" value="ECO:0007669"/>
    <property type="project" value="InterPro"/>
</dbReference>
<dbReference type="GO" id="GO:0000978">
    <property type="term" value="F:RNA polymerase II cis-regulatory region sequence-specific DNA binding"/>
    <property type="evidence" value="ECO:0007669"/>
    <property type="project" value="TreeGrafter"/>
</dbReference>
<dbReference type="InterPro" id="IPR036388">
    <property type="entry name" value="WH-like_DNA-bd_sf"/>
</dbReference>
<evidence type="ECO:0000256" key="1">
    <source>
        <dbReference type="ARBA" id="ARBA00004123"/>
    </source>
</evidence>
<keyword evidence="9 10" id="KW-0539">Nucleus</keyword>
<dbReference type="AlphaFoldDB" id="A0A553P8E5"/>
<evidence type="ECO:0000259" key="14">
    <source>
        <dbReference type="PROSITE" id="PS51057"/>
    </source>
</evidence>
<organism evidence="15 16">
    <name type="scientific">Tigriopus californicus</name>
    <name type="common">Marine copepod</name>
    <dbReference type="NCBI Taxonomy" id="6832"/>
    <lineage>
        <taxon>Eukaryota</taxon>
        <taxon>Metazoa</taxon>
        <taxon>Ecdysozoa</taxon>
        <taxon>Arthropoda</taxon>
        <taxon>Crustacea</taxon>
        <taxon>Multicrustacea</taxon>
        <taxon>Hexanauplia</taxon>
        <taxon>Copepoda</taxon>
        <taxon>Harpacticoida</taxon>
        <taxon>Harpacticidae</taxon>
        <taxon>Tigriopus</taxon>
    </lineage>
</organism>
<evidence type="ECO:0000256" key="12">
    <source>
        <dbReference type="SAM" id="MobiDB-lite"/>
    </source>
</evidence>
<feature type="compositionally biased region" description="Basic and acidic residues" evidence="12">
    <location>
        <begin position="142"/>
        <end position="169"/>
    </location>
</feature>
<dbReference type="EMBL" id="VCGU01000007">
    <property type="protein sequence ID" value="TRY73965.1"/>
    <property type="molecule type" value="Genomic_DNA"/>
</dbReference>
<dbReference type="SUPFAM" id="SSF46689">
    <property type="entry name" value="Homeodomain-like"/>
    <property type="match status" value="2"/>
</dbReference>
<name>A0A553P8E5_TIGCA</name>
<evidence type="ECO:0000256" key="9">
    <source>
        <dbReference type="ARBA" id="ARBA00023242"/>
    </source>
</evidence>
<evidence type="ECO:0000256" key="5">
    <source>
        <dbReference type="ARBA" id="ARBA00023015"/>
    </source>
</evidence>
<dbReference type="Pfam" id="PF00046">
    <property type="entry name" value="Homeodomain"/>
    <property type="match status" value="1"/>
</dbReference>
<dbReference type="Pfam" id="PF00292">
    <property type="entry name" value="PAX"/>
    <property type="match status" value="1"/>
</dbReference>
<dbReference type="SMART" id="SM00351">
    <property type="entry name" value="PAX"/>
    <property type="match status" value="1"/>
</dbReference>
<keyword evidence="7 10" id="KW-0371">Homeobox</keyword>
<keyword evidence="3" id="KW-0217">Developmental protein</keyword>
<reference evidence="15 16" key="1">
    <citation type="journal article" date="2018" name="Nat. Ecol. Evol.">
        <title>Genomic signatures of mitonuclear coevolution across populations of Tigriopus californicus.</title>
        <authorList>
            <person name="Barreto F.S."/>
            <person name="Watson E.T."/>
            <person name="Lima T.G."/>
            <person name="Willett C.S."/>
            <person name="Edmands S."/>
            <person name="Li W."/>
            <person name="Burton R.S."/>
        </authorList>
    </citation>
    <scope>NUCLEOTIDE SEQUENCE [LARGE SCALE GENOMIC DNA]</scope>
    <source>
        <strain evidence="15 16">San Diego</strain>
    </source>
</reference>
<dbReference type="PROSITE" id="PS51057">
    <property type="entry name" value="PAIRED_2"/>
    <property type="match status" value="1"/>
</dbReference>
<feature type="compositionally biased region" description="Polar residues" evidence="12">
    <location>
        <begin position="1"/>
        <end position="12"/>
    </location>
</feature>
<proteinExistence type="inferred from homology"/>
<dbReference type="Proteomes" id="UP000318571">
    <property type="component" value="Chromosome 3"/>
</dbReference>
<keyword evidence="4" id="KW-0563">Paired box</keyword>
<dbReference type="GO" id="GO:0005634">
    <property type="term" value="C:nucleus"/>
    <property type="evidence" value="ECO:0007669"/>
    <property type="project" value="UniProtKB-SubCell"/>
</dbReference>
<feature type="region of interest" description="Disordered" evidence="12">
    <location>
        <begin position="124"/>
        <end position="193"/>
    </location>
</feature>
<dbReference type="Gene3D" id="1.10.10.60">
    <property type="entry name" value="Homeodomain-like"/>
    <property type="match status" value="1"/>
</dbReference>
<evidence type="ECO:0000313" key="15">
    <source>
        <dbReference type="EMBL" id="TRY73965.1"/>
    </source>
</evidence>
<dbReference type="Gene3D" id="1.10.10.10">
    <property type="entry name" value="Winged helix-like DNA-binding domain superfamily/Winged helix DNA-binding domain"/>
    <property type="match status" value="1"/>
</dbReference>
<dbReference type="CDD" id="cd00086">
    <property type="entry name" value="homeodomain"/>
    <property type="match status" value="1"/>
</dbReference>
<evidence type="ECO:0000256" key="10">
    <source>
        <dbReference type="PROSITE-ProRule" id="PRU00108"/>
    </source>
</evidence>
<evidence type="ECO:0000256" key="11">
    <source>
        <dbReference type="RuleBase" id="RU000682"/>
    </source>
</evidence>
<dbReference type="InterPro" id="IPR001523">
    <property type="entry name" value="Paired_dom"/>
</dbReference>
<dbReference type="STRING" id="6832.A0A553P8E5"/>
<feature type="compositionally biased region" description="Polar residues" evidence="12">
    <location>
        <begin position="128"/>
        <end position="139"/>
    </location>
</feature>
<dbReference type="InterPro" id="IPR017970">
    <property type="entry name" value="Homeobox_CS"/>
</dbReference>
<dbReference type="InterPro" id="IPR001356">
    <property type="entry name" value="HD"/>
</dbReference>
<keyword evidence="5" id="KW-0805">Transcription regulation</keyword>
<feature type="domain" description="Homeobox" evidence="13">
    <location>
        <begin position="180"/>
        <end position="240"/>
    </location>
</feature>
<dbReference type="InterPro" id="IPR043565">
    <property type="entry name" value="PAX_fam"/>
</dbReference>
<comment type="subcellular location">
    <subcellularLocation>
        <location evidence="1 10 11">Nucleus</location>
    </subcellularLocation>
</comment>
<keyword evidence="6 10" id="KW-0238">DNA-binding</keyword>
<evidence type="ECO:0000256" key="8">
    <source>
        <dbReference type="ARBA" id="ARBA00023163"/>
    </source>
</evidence>
<evidence type="ECO:0000256" key="7">
    <source>
        <dbReference type="ARBA" id="ARBA00023155"/>
    </source>
</evidence>
<comment type="caution">
    <text evidence="15">The sequence shown here is derived from an EMBL/GenBank/DDBJ whole genome shotgun (WGS) entry which is preliminary data.</text>
</comment>
<dbReference type="FunFam" id="1.10.10.10:FF:000003">
    <property type="entry name" value="Paired box protein Pax-6"/>
    <property type="match status" value="1"/>
</dbReference>
<feature type="compositionally biased region" description="Low complexity" evidence="12">
    <location>
        <begin position="272"/>
        <end position="281"/>
    </location>
</feature>
<keyword evidence="16" id="KW-1185">Reference proteome</keyword>
<feature type="domain" description="Paired" evidence="14">
    <location>
        <begin position="1"/>
        <end position="83"/>
    </location>
</feature>
<protein>
    <recommendedName>
        <fullName evidence="17">Homeobox domain-containing protein</fullName>
    </recommendedName>
</protein>
<sequence length="322" mass="35485">MNPATSRMSPSIANMPPKRPNGMIGGSKPKVATPEVVGKIESYKHENPTIFAWEIREKLISDGVCTNATAPSVSSINRILRNRAAERAASEYARTATMLNGMYPGYPGIPTSYYSPSLLGQLAAGQTGPHQTTALMTSGHQHHSELIRSAKEDDENKSPRPTIDVDGRSDAGSCSDDERPQFRRSRTSFNSEQLEMLEKEFEKSHYPDLKTREELSTRTNLSEARIQVWFSNRRAKWRRHHRMSLFRPFELGTPTHPASSSDSPNNVAETHSPQGSPVGGVSPPPSLHAPLALNPALGIDFTKIFAKAQEDRMKLAIASKAN</sequence>
<dbReference type="PANTHER" id="PTHR45636:SF50">
    <property type="entry name" value="EYEGONE, ISOFORM A-RELATED"/>
    <property type="match status" value="1"/>
</dbReference>